<evidence type="ECO:0000313" key="3">
    <source>
        <dbReference type="Proteomes" id="UP000186922"/>
    </source>
</evidence>
<organism evidence="2 3">
    <name type="scientific">Ramazzottius varieornatus</name>
    <name type="common">Water bear</name>
    <name type="synonym">Tardigrade</name>
    <dbReference type="NCBI Taxonomy" id="947166"/>
    <lineage>
        <taxon>Eukaryota</taxon>
        <taxon>Metazoa</taxon>
        <taxon>Ecdysozoa</taxon>
        <taxon>Tardigrada</taxon>
        <taxon>Eutardigrada</taxon>
        <taxon>Parachela</taxon>
        <taxon>Hypsibioidea</taxon>
        <taxon>Ramazzottiidae</taxon>
        <taxon>Ramazzottius</taxon>
    </lineage>
</organism>
<feature type="compositionally biased region" description="Pro residues" evidence="1">
    <location>
        <begin position="1"/>
        <end position="12"/>
    </location>
</feature>
<dbReference type="EMBL" id="BDGG01000003">
    <property type="protein sequence ID" value="GAU96583.1"/>
    <property type="molecule type" value="Genomic_DNA"/>
</dbReference>
<accession>A0A1D1VCH3</accession>
<protein>
    <recommendedName>
        <fullName evidence="4">PAZ domain-containing protein</fullName>
    </recommendedName>
</protein>
<dbReference type="STRING" id="947166.A0A1D1VCH3"/>
<name>A0A1D1VCH3_RAMVA</name>
<sequence length="340" mass="37846">METPPAEQPPAQEPASDVTMAGEASQERDLMNPVPPAATRRPQQRPEYFEEFKQIVTRPGSLQNKRGVAGTKVALTTNYIKVALYKTDKIFLYRVDFTPAADIYGSDKGKALRKFAEDPSVGLDNKDYVYDRENLLYCMPSCFAKLGDGKSVENLKIGGQIKPKEGSSDAPVTYEKEVSVRVTRVADMPPNDPRILAQLNTQLNRFMEINLKMARDREAFYDPGAAVKPQNVTNFVIWPGFQTSIGVYDTPAGFSPLLMCIDPKFRIVRTDTALQVMLEARTAAMRLHGANMEAVNAEVSKAIKGSVVTTKKAPNRSSRYPSDQKMNRRLSLYIALSLQI</sequence>
<dbReference type="AlphaFoldDB" id="A0A1D1VCH3"/>
<evidence type="ECO:0000256" key="1">
    <source>
        <dbReference type="SAM" id="MobiDB-lite"/>
    </source>
</evidence>
<feature type="region of interest" description="Disordered" evidence="1">
    <location>
        <begin position="1"/>
        <end position="45"/>
    </location>
</feature>
<comment type="caution">
    <text evidence="2">The sequence shown here is derived from an EMBL/GenBank/DDBJ whole genome shotgun (WGS) entry which is preliminary data.</text>
</comment>
<evidence type="ECO:0008006" key="4">
    <source>
        <dbReference type="Google" id="ProtNLM"/>
    </source>
</evidence>
<dbReference type="Proteomes" id="UP000186922">
    <property type="component" value="Unassembled WGS sequence"/>
</dbReference>
<proteinExistence type="predicted"/>
<reference evidence="2 3" key="1">
    <citation type="journal article" date="2016" name="Nat. Commun.">
        <title>Extremotolerant tardigrade genome and improved radiotolerance of human cultured cells by tardigrade-unique protein.</title>
        <authorList>
            <person name="Hashimoto T."/>
            <person name="Horikawa D.D."/>
            <person name="Saito Y."/>
            <person name="Kuwahara H."/>
            <person name="Kozuka-Hata H."/>
            <person name="Shin-I T."/>
            <person name="Minakuchi Y."/>
            <person name="Ohishi K."/>
            <person name="Motoyama A."/>
            <person name="Aizu T."/>
            <person name="Enomoto A."/>
            <person name="Kondo K."/>
            <person name="Tanaka S."/>
            <person name="Hara Y."/>
            <person name="Koshikawa S."/>
            <person name="Sagara H."/>
            <person name="Miura T."/>
            <person name="Yokobori S."/>
            <person name="Miyagawa K."/>
            <person name="Suzuki Y."/>
            <person name="Kubo T."/>
            <person name="Oyama M."/>
            <person name="Kohara Y."/>
            <person name="Fujiyama A."/>
            <person name="Arakawa K."/>
            <person name="Katayama T."/>
            <person name="Toyoda A."/>
            <person name="Kunieda T."/>
        </authorList>
    </citation>
    <scope>NUCLEOTIDE SEQUENCE [LARGE SCALE GENOMIC DNA]</scope>
    <source>
        <strain evidence="2 3">YOKOZUNA-1</strain>
    </source>
</reference>
<dbReference type="InterPro" id="IPR036085">
    <property type="entry name" value="PAZ_dom_sf"/>
</dbReference>
<evidence type="ECO:0000313" key="2">
    <source>
        <dbReference type="EMBL" id="GAU96583.1"/>
    </source>
</evidence>
<dbReference type="SUPFAM" id="SSF101690">
    <property type="entry name" value="PAZ domain"/>
    <property type="match status" value="1"/>
</dbReference>
<keyword evidence="3" id="KW-1185">Reference proteome</keyword>
<gene>
    <name evidence="2" type="primary">RvY_08011-1</name>
    <name evidence="2" type="synonym">RvY_08011.1</name>
    <name evidence="2" type="ORF">RvY_08011</name>
</gene>